<dbReference type="Proteomes" id="UP000286746">
    <property type="component" value="Unassembled WGS sequence"/>
</dbReference>
<dbReference type="RefSeq" id="WP_125057928.1">
    <property type="nucleotide sequence ID" value="NZ_BHZD01000001.1"/>
</dbReference>
<sequence>MPSTPQEPTVTTRWNGRPPLPDASRCPDPYTLRLTEANRSALADLFAALDMLENLIGQIRDHAHDTVAGAHTCLAQSLHQVQTSLATVEALDQLTRRPLPRPAPPRGSGRA</sequence>
<evidence type="ECO:0000313" key="3">
    <source>
        <dbReference type="Proteomes" id="UP000286746"/>
    </source>
</evidence>
<evidence type="ECO:0000256" key="1">
    <source>
        <dbReference type="SAM" id="MobiDB-lite"/>
    </source>
</evidence>
<reference evidence="2 3" key="1">
    <citation type="submission" date="2018-11" db="EMBL/GenBank/DDBJ databases">
        <title>Whole genome sequence of Streptomyces paromomycinus NBRC 15454(T).</title>
        <authorList>
            <person name="Komaki H."/>
            <person name="Tamura T."/>
        </authorList>
    </citation>
    <scope>NUCLEOTIDE SEQUENCE [LARGE SCALE GENOMIC DNA]</scope>
    <source>
        <strain evidence="2 3">NBRC 15454</strain>
    </source>
</reference>
<protein>
    <submittedName>
        <fullName evidence="2">Uncharacterized protein</fullName>
    </submittedName>
</protein>
<accession>A0A401WF22</accession>
<feature type="compositionally biased region" description="Polar residues" evidence="1">
    <location>
        <begin position="1"/>
        <end position="14"/>
    </location>
</feature>
<evidence type="ECO:0000313" key="2">
    <source>
        <dbReference type="EMBL" id="GCD47917.1"/>
    </source>
</evidence>
<organism evidence="2 3">
    <name type="scientific">Streptomyces paromomycinus</name>
    <name type="common">Streptomyces rimosus subsp. paromomycinus</name>
    <dbReference type="NCBI Taxonomy" id="92743"/>
    <lineage>
        <taxon>Bacteria</taxon>
        <taxon>Bacillati</taxon>
        <taxon>Actinomycetota</taxon>
        <taxon>Actinomycetes</taxon>
        <taxon>Kitasatosporales</taxon>
        <taxon>Streptomycetaceae</taxon>
        <taxon>Streptomyces</taxon>
    </lineage>
</organism>
<dbReference type="EMBL" id="BHZD01000001">
    <property type="protein sequence ID" value="GCD47917.1"/>
    <property type="molecule type" value="Genomic_DNA"/>
</dbReference>
<name>A0A401WF22_STREY</name>
<proteinExistence type="predicted"/>
<comment type="caution">
    <text evidence="2">The sequence shown here is derived from an EMBL/GenBank/DDBJ whole genome shotgun (WGS) entry which is preliminary data.</text>
</comment>
<gene>
    <name evidence="2" type="ORF">GKJPGBOP_07711</name>
</gene>
<keyword evidence="3" id="KW-1185">Reference proteome</keyword>
<feature type="region of interest" description="Disordered" evidence="1">
    <location>
        <begin position="1"/>
        <end position="25"/>
    </location>
</feature>
<dbReference type="AlphaFoldDB" id="A0A401WF22"/>